<dbReference type="PANTHER" id="PTHR43792">
    <property type="entry name" value="GNAT FAMILY, PUTATIVE (AFU_ORTHOLOGUE AFUA_3G00765)-RELATED-RELATED"/>
    <property type="match status" value="1"/>
</dbReference>
<comment type="caution">
    <text evidence="5">The sequence shown here is derived from an EMBL/GenBank/DDBJ whole genome shotgun (WGS) entry which is preliminary data.</text>
</comment>
<name>A0A9D2M030_9FIRM</name>
<evidence type="ECO:0000313" key="5">
    <source>
        <dbReference type="EMBL" id="HJB38487.1"/>
    </source>
</evidence>
<dbReference type="InterPro" id="IPR051531">
    <property type="entry name" value="N-acetyltransferase"/>
</dbReference>
<dbReference type="AlphaFoldDB" id="A0A9D2M030"/>
<dbReference type="Gene3D" id="3.40.630.30">
    <property type="match status" value="1"/>
</dbReference>
<accession>A0A9D2M030</accession>
<evidence type="ECO:0000259" key="4">
    <source>
        <dbReference type="PROSITE" id="PS51186"/>
    </source>
</evidence>
<keyword evidence="2" id="KW-0012">Acyltransferase</keyword>
<comment type="similarity">
    <text evidence="3">Belongs to the acetyltransferase family. RimJ subfamily.</text>
</comment>
<dbReference type="PROSITE" id="PS51186">
    <property type="entry name" value="GNAT"/>
    <property type="match status" value="1"/>
</dbReference>
<evidence type="ECO:0000256" key="3">
    <source>
        <dbReference type="ARBA" id="ARBA00038502"/>
    </source>
</evidence>
<dbReference type="GO" id="GO:0005737">
    <property type="term" value="C:cytoplasm"/>
    <property type="evidence" value="ECO:0007669"/>
    <property type="project" value="TreeGrafter"/>
</dbReference>
<dbReference type="GO" id="GO:0008999">
    <property type="term" value="F:protein-N-terminal-alanine acetyltransferase activity"/>
    <property type="evidence" value="ECO:0007669"/>
    <property type="project" value="TreeGrafter"/>
</dbReference>
<dbReference type="InterPro" id="IPR000182">
    <property type="entry name" value="GNAT_dom"/>
</dbReference>
<feature type="domain" description="N-acetyltransferase" evidence="4">
    <location>
        <begin position="16"/>
        <end position="179"/>
    </location>
</feature>
<dbReference type="InterPro" id="IPR016181">
    <property type="entry name" value="Acyl_CoA_acyltransferase"/>
</dbReference>
<reference evidence="5" key="1">
    <citation type="journal article" date="2021" name="PeerJ">
        <title>Extensive microbial diversity within the chicken gut microbiome revealed by metagenomics and culture.</title>
        <authorList>
            <person name="Gilroy R."/>
            <person name="Ravi A."/>
            <person name="Getino M."/>
            <person name="Pursley I."/>
            <person name="Horton D.L."/>
            <person name="Alikhan N.F."/>
            <person name="Baker D."/>
            <person name="Gharbi K."/>
            <person name="Hall N."/>
            <person name="Watson M."/>
            <person name="Adriaenssens E.M."/>
            <person name="Foster-Nyarko E."/>
            <person name="Jarju S."/>
            <person name="Secka A."/>
            <person name="Antonio M."/>
            <person name="Oren A."/>
            <person name="Chaudhuri R.R."/>
            <person name="La Ragione R."/>
            <person name="Hildebrand F."/>
            <person name="Pallen M.J."/>
        </authorList>
    </citation>
    <scope>NUCLEOTIDE SEQUENCE</scope>
    <source>
        <strain evidence="5">ChiBcolR8-3208</strain>
    </source>
</reference>
<keyword evidence="1" id="KW-0808">Transferase</keyword>
<organism evidence="5 6">
    <name type="scientific">Candidatus Acutalibacter ornithocaccae</name>
    <dbReference type="NCBI Taxonomy" id="2838416"/>
    <lineage>
        <taxon>Bacteria</taxon>
        <taxon>Bacillati</taxon>
        <taxon>Bacillota</taxon>
        <taxon>Clostridia</taxon>
        <taxon>Eubacteriales</taxon>
        <taxon>Acutalibacteraceae</taxon>
        <taxon>Acutalibacter</taxon>
    </lineage>
</organism>
<dbReference type="SUPFAM" id="SSF55729">
    <property type="entry name" value="Acyl-CoA N-acyltransferases (Nat)"/>
    <property type="match status" value="1"/>
</dbReference>
<protein>
    <submittedName>
        <fullName evidence="5">GNAT family N-acetyltransferase</fullName>
    </submittedName>
</protein>
<evidence type="ECO:0000256" key="1">
    <source>
        <dbReference type="ARBA" id="ARBA00022679"/>
    </source>
</evidence>
<proteinExistence type="inferred from homology"/>
<sequence>MNLLRRLLGEMETPRLVLRHWRESDLEDFLAFAADPAVMLDSGARPATTFEEEQAFFRRALWDSGCYAIVLKETGRPIGKIKFQKDIRRPKGNSLSIGYELARAYWGRGYMTEALAAMVRCAFERKHVDVLAIGHLQGNHRSRRVIEKCGFQYEGTIRQGFRRYDGQVFDDVCYSILKEEYFAHPQRFQPQAVKIPKDFEKEG</sequence>
<dbReference type="PANTHER" id="PTHR43792:SF8">
    <property type="entry name" value="[RIBOSOMAL PROTEIN US5]-ALANINE N-ACETYLTRANSFERASE"/>
    <property type="match status" value="1"/>
</dbReference>
<dbReference type="Proteomes" id="UP000824214">
    <property type="component" value="Unassembled WGS sequence"/>
</dbReference>
<reference evidence="5" key="2">
    <citation type="submission" date="2021-04" db="EMBL/GenBank/DDBJ databases">
        <authorList>
            <person name="Gilroy R."/>
        </authorList>
    </citation>
    <scope>NUCLEOTIDE SEQUENCE</scope>
    <source>
        <strain evidence="5">ChiBcolR8-3208</strain>
    </source>
</reference>
<evidence type="ECO:0000256" key="2">
    <source>
        <dbReference type="ARBA" id="ARBA00023315"/>
    </source>
</evidence>
<dbReference type="Pfam" id="PF13302">
    <property type="entry name" value="Acetyltransf_3"/>
    <property type="match status" value="1"/>
</dbReference>
<gene>
    <name evidence="5" type="ORF">H9942_10565</name>
</gene>
<dbReference type="EMBL" id="DWXZ01000221">
    <property type="protein sequence ID" value="HJB38487.1"/>
    <property type="molecule type" value="Genomic_DNA"/>
</dbReference>
<evidence type="ECO:0000313" key="6">
    <source>
        <dbReference type="Proteomes" id="UP000824214"/>
    </source>
</evidence>